<organism evidence="1 2">
    <name type="scientific">Yimella lutea</name>
    <dbReference type="NCBI Taxonomy" id="587872"/>
    <lineage>
        <taxon>Bacteria</taxon>
        <taxon>Bacillati</taxon>
        <taxon>Actinomycetota</taxon>
        <taxon>Actinomycetes</taxon>
        <taxon>Micrococcales</taxon>
        <taxon>Dermacoccaceae</taxon>
        <taxon>Yimella</taxon>
    </lineage>
</organism>
<dbReference type="AlphaFoldDB" id="A0A542EG61"/>
<accession>A0A542EG61</accession>
<evidence type="ECO:0008006" key="3">
    <source>
        <dbReference type="Google" id="ProtNLM"/>
    </source>
</evidence>
<sequence length="160" mass="17877">MIMKFIHEMRGQGHAVESVCRVLREQGCQVAARTYRAWSARRCPAQRTVSDAFVVHAIRSIVWTKDPDTGVVRMNPEGLYGRRKMLVEVRKRHPWATPGSVDRGMKQLGLNGVRRSKGVRTTVPASDGVRAGDLLDRDFTAPAPNRVWVRALPPDLGHGV</sequence>
<comment type="caution">
    <text evidence="1">The sequence shown here is derived from an EMBL/GenBank/DDBJ whole genome shotgun (WGS) entry which is preliminary data.</text>
</comment>
<keyword evidence="2" id="KW-1185">Reference proteome</keyword>
<protein>
    <recommendedName>
        <fullName evidence="3">Helix-turn-helix protein</fullName>
    </recommendedName>
</protein>
<proteinExistence type="predicted"/>
<evidence type="ECO:0000313" key="1">
    <source>
        <dbReference type="EMBL" id="TQJ14304.1"/>
    </source>
</evidence>
<dbReference type="EMBL" id="VFMO01000001">
    <property type="protein sequence ID" value="TQJ14304.1"/>
    <property type="molecule type" value="Genomic_DNA"/>
</dbReference>
<gene>
    <name evidence="1" type="ORF">FB459_1752</name>
</gene>
<reference evidence="1 2" key="1">
    <citation type="submission" date="2019-06" db="EMBL/GenBank/DDBJ databases">
        <title>Sequencing the genomes of 1000 actinobacteria strains.</title>
        <authorList>
            <person name="Klenk H.-P."/>
        </authorList>
    </citation>
    <scope>NUCLEOTIDE SEQUENCE [LARGE SCALE GENOMIC DNA]</scope>
    <source>
        <strain evidence="1 2">DSM 19828</strain>
    </source>
</reference>
<evidence type="ECO:0000313" key="2">
    <source>
        <dbReference type="Proteomes" id="UP000320806"/>
    </source>
</evidence>
<name>A0A542EG61_9MICO</name>
<dbReference type="Proteomes" id="UP000320806">
    <property type="component" value="Unassembled WGS sequence"/>
</dbReference>